<keyword evidence="1" id="KW-0677">Repeat</keyword>
<dbReference type="InterPro" id="IPR004088">
    <property type="entry name" value="KH_dom_type_1"/>
</dbReference>
<dbReference type="Proteomes" id="UP001152795">
    <property type="component" value="Unassembled WGS sequence"/>
</dbReference>
<dbReference type="SMART" id="SM00322">
    <property type="entry name" value="KH"/>
    <property type="match status" value="2"/>
</dbReference>
<dbReference type="Pfam" id="PF00013">
    <property type="entry name" value="KH_1"/>
    <property type="match status" value="2"/>
</dbReference>
<dbReference type="Gene3D" id="3.30.310.210">
    <property type="match status" value="1"/>
</dbReference>
<reference evidence="2" key="1">
    <citation type="submission" date="2020-04" db="EMBL/GenBank/DDBJ databases">
        <authorList>
            <person name="Alioto T."/>
            <person name="Alioto T."/>
            <person name="Gomez Garrido J."/>
        </authorList>
    </citation>
    <scope>NUCLEOTIDE SEQUENCE</scope>
    <source>
        <strain evidence="2">A484AB</strain>
    </source>
</reference>
<dbReference type="OrthoDB" id="5955963at2759"/>
<evidence type="ECO:0000313" key="2">
    <source>
        <dbReference type="EMBL" id="CAB4018579.1"/>
    </source>
</evidence>
<dbReference type="InterPro" id="IPR036612">
    <property type="entry name" value="KH_dom_type_1_sf"/>
</dbReference>
<protein>
    <submittedName>
        <fullName evidence="2">Insulin-like growth factor 2 mRNA-binding 2 isoform X3</fullName>
    </submittedName>
</protein>
<dbReference type="PANTHER" id="PTHR10288">
    <property type="entry name" value="KH DOMAIN CONTAINING RNA BINDING PROTEIN"/>
    <property type="match status" value="1"/>
</dbReference>
<dbReference type="PROSITE" id="PS50084">
    <property type="entry name" value="KH_TYPE_1"/>
    <property type="match status" value="2"/>
</dbReference>
<accession>A0A7D9J1J9</accession>
<keyword evidence="3" id="KW-1185">Reference proteome</keyword>
<comment type="caution">
    <text evidence="2">The sequence shown here is derived from an EMBL/GenBank/DDBJ whole genome shotgun (WGS) entry which is preliminary data.</text>
</comment>
<name>A0A7D9J1J9_PARCT</name>
<evidence type="ECO:0000313" key="3">
    <source>
        <dbReference type="Proteomes" id="UP001152795"/>
    </source>
</evidence>
<evidence type="ECO:0000256" key="1">
    <source>
        <dbReference type="ARBA" id="ARBA00022737"/>
    </source>
</evidence>
<organism evidence="2 3">
    <name type="scientific">Paramuricea clavata</name>
    <name type="common">Red gorgonian</name>
    <name type="synonym">Violescent sea-whip</name>
    <dbReference type="NCBI Taxonomy" id="317549"/>
    <lineage>
        <taxon>Eukaryota</taxon>
        <taxon>Metazoa</taxon>
        <taxon>Cnidaria</taxon>
        <taxon>Anthozoa</taxon>
        <taxon>Octocorallia</taxon>
        <taxon>Malacalcyonacea</taxon>
        <taxon>Plexauridae</taxon>
        <taxon>Paramuricea</taxon>
    </lineage>
</organism>
<dbReference type="EMBL" id="CACRXK020010069">
    <property type="protein sequence ID" value="CAB4018579.1"/>
    <property type="molecule type" value="Genomic_DNA"/>
</dbReference>
<dbReference type="CDD" id="cd22462">
    <property type="entry name" value="KH-I_HEN4_like_rpt5"/>
    <property type="match status" value="1"/>
</dbReference>
<proteinExistence type="predicted"/>
<gene>
    <name evidence="2" type="ORF">PACLA_8A077629</name>
</gene>
<dbReference type="GO" id="GO:0003723">
    <property type="term" value="F:RNA binding"/>
    <property type="evidence" value="ECO:0007669"/>
    <property type="project" value="UniProtKB-UniRule"/>
</dbReference>
<dbReference type="InterPro" id="IPR004087">
    <property type="entry name" value="KH_dom"/>
</dbReference>
<dbReference type="AlphaFoldDB" id="A0A7D9J1J9"/>
<sequence>MGPFSNPYLMAMIAQLTGGRGFNGMPPPYMGNGMNPGGYAPPGGMHSPSGHGGGSQKIEKIHIAVPKNAVGAIIGREGSVVNGIRHASGASVQVLKSEEDAVETMVELRGYPHQLTMAEGAIFQKIQEQGFAGHPNQTVQLRTEIKIPPEAVGRIIGRRGAKVRSLQGRHRALVEVPRSVNPDETEVVVRVLSDYLGSQGVQTEIREIVSQVEAQQRK</sequence>
<dbReference type="SUPFAM" id="SSF54791">
    <property type="entry name" value="Eukaryotic type KH-domain (KH-domain type I)"/>
    <property type="match status" value="2"/>
</dbReference>